<feature type="transmembrane region" description="Helical" evidence="5">
    <location>
        <begin position="77"/>
        <end position="99"/>
    </location>
</feature>
<organism evidence="7 8">
    <name type="scientific">Flexivirga caeni</name>
    <dbReference type="NCBI Taxonomy" id="2294115"/>
    <lineage>
        <taxon>Bacteria</taxon>
        <taxon>Bacillati</taxon>
        <taxon>Actinomycetota</taxon>
        <taxon>Actinomycetes</taxon>
        <taxon>Micrococcales</taxon>
        <taxon>Dermacoccaceae</taxon>
        <taxon>Flexivirga</taxon>
    </lineage>
</organism>
<evidence type="ECO:0000256" key="1">
    <source>
        <dbReference type="ARBA" id="ARBA00004651"/>
    </source>
</evidence>
<evidence type="ECO:0000259" key="6">
    <source>
        <dbReference type="PROSITE" id="PS50850"/>
    </source>
</evidence>
<feature type="transmembrane region" description="Helical" evidence="5">
    <location>
        <begin position="206"/>
        <end position="223"/>
    </location>
</feature>
<evidence type="ECO:0000313" key="7">
    <source>
        <dbReference type="EMBL" id="RNI22225.1"/>
    </source>
</evidence>
<feature type="transmembrane region" description="Helical" evidence="5">
    <location>
        <begin position="352"/>
        <end position="376"/>
    </location>
</feature>
<dbReference type="InterPro" id="IPR020846">
    <property type="entry name" value="MFS_dom"/>
</dbReference>
<feature type="transmembrane region" description="Helical" evidence="5">
    <location>
        <begin position="166"/>
        <end position="185"/>
    </location>
</feature>
<feature type="transmembrane region" description="Helical" evidence="5">
    <location>
        <begin position="50"/>
        <end position="70"/>
    </location>
</feature>
<keyword evidence="4 5" id="KW-0472">Membrane</keyword>
<feature type="domain" description="Major facilitator superfamily (MFS) profile" evidence="6">
    <location>
        <begin position="13"/>
        <end position="445"/>
    </location>
</feature>
<feature type="transmembrane region" description="Helical" evidence="5">
    <location>
        <begin position="229"/>
        <end position="249"/>
    </location>
</feature>
<dbReference type="EMBL" id="RJJQ01000008">
    <property type="protein sequence ID" value="RNI22225.1"/>
    <property type="molecule type" value="Genomic_DNA"/>
</dbReference>
<dbReference type="GO" id="GO:0005886">
    <property type="term" value="C:plasma membrane"/>
    <property type="evidence" value="ECO:0007669"/>
    <property type="project" value="UniProtKB-SubCell"/>
</dbReference>
<dbReference type="InterPro" id="IPR011701">
    <property type="entry name" value="MFS"/>
</dbReference>
<feature type="transmembrane region" description="Helical" evidence="5">
    <location>
        <begin position="261"/>
        <end position="284"/>
    </location>
</feature>
<dbReference type="PANTHER" id="PTHR23501">
    <property type="entry name" value="MAJOR FACILITATOR SUPERFAMILY"/>
    <property type="match status" value="1"/>
</dbReference>
<comment type="caution">
    <text evidence="7">The sequence shown here is derived from an EMBL/GenBank/DDBJ whole genome shotgun (WGS) entry which is preliminary data.</text>
</comment>
<feature type="transmembrane region" description="Helical" evidence="5">
    <location>
        <begin position="420"/>
        <end position="440"/>
    </location>
</feature>
<dbReference type="Proteomes" id="UP000271678">
    <property type="component" value="Unassembled WGS sequence"/>
</dbReference>
<feature type="transmembrane region" description="Helical" evidence="5">
    <location>
        <begin position="111"/>
        <end position="130"/>
    </location>
</feature>
<dbReference type="AlphaFoldDB" id="A0A3M9MAH5"/>
<dbReference type="GO" id="GO:0022857">
    <property type="term" value="F:transmembrane transporter activity"/>
    <property type="evidence" value="ECO:0007669"/>
    <property type="project" value="InterPro"/>
</dbReference>
<dbReference type="PANTHER" id="PTHR23501:SF154">
    <property type="entry name" value="MULTIDRUG-EFFLUX TRANSPORTER RV1634-RELATED"/>
    <property type="match status" value="1"/>
</dbReference>
<protein>
    <submittedName>
        <fullName evidence="7">MFS transporter</fullName>
    </submittedName>
</protein>
<keyword evidence="2 5" id="KW-0812">Transmembrane</keyword>
<reference evidence="7 8" key="1">
    <citation type="submission" date="2018-11" db="EMBL/GenBank/DDBJ databases">
        <title>Draft genome of Simplicispira Flexivirga sp. BO-16.</title>
        <authorList>
            <person name="Im W.T."/>
        </authorList>
    </citation>
    <scope>NUCLEOTIDE SEQUENCE [LARGE SCALE GENOMIC DNA]</scope>
    <source>
        <strain evidence="7 8">BO-16</strain>
    </source>
</reference>
<accession>A0A3M9MAH5</accession>
<dbReference type="Pfam" id="PF07690">
    <property type="entry name" value="MFS_1"/>
    <property type="match status" value="1"/>
</dbReference>
<keyword evidence="3 5" id="KW-1133">Transmembrane helix</keyword>
<gene>
    <name evidence="7" type="ORF">EFY87_09625</name>
</gene>
<dbReference type="OrthoDB" id="9778875at2"/>
<feature type="transmembrane region" description="Helical" evidence="5">
    <location>
        <begin position="326"/>
        <end position="346"/>
    </location>
</feature>
<proteinExistence type="predicted"/>
<evidence type="ECO:0000256" key="3">
    <source>
        <dbReference type="ARBA" id="ARBA00022989"/>
    </source>
</evidence>
<dbReference type="Gene3D" id="1.20.1250.20">
    <property type="entry name" value="MFS general substrate transporter like domains"/>
    <property type="match status" value="2"/>
</dbReference>
<name>A0A3M9MAH5_9MICO</name>
<sequence>MTDSPWTPLRRMALAGSVLLVGLVAFEQIAVSTAMPTVARQLHGLGIYPVAFAIPMAASVVGMVIAGTWADWAGSKVVILTGTALFVGGLVIAGGAASMPVLVLGRTVQSLGGGLNVVALYVLIAAAFPAQLRPKVFVGTSGAWVAPSLFGPPVAGYLATEGHWRWVFWLAAAAALPALALLLPVMRRLPPPEGSREEASVVRRRWIAAVGAAVGAAVLSVAADQPGVIVVIAAAIGVALLVWFAPRLVPRGTVRAARGMPAIVATRALLGSAFSGADVYLPLMLTRQHGMTATEAGLVLTVGATSWFVGAWFAGRMKTAEQQRRVVRIGLVLLSIGIAGAIASAWPATPGVLLYVAWLIGGSGIGLAYSPLTVLLMGMSAPEEQGRNSSALQTGETLTTSVLLAVSGIVFSALGTHSEVLAFVSGLVLALLTALLGTLVSRRLAPGTAGGTQRALVAITEASDAG</sequence>
<evidence type="ECO:0000256" key="4">
    <source>
        <dbReference type="ARBA" id="ARBA00023136"/>
    </source>
</evidence>
<evidence type="ECO:0000313" key="8">
    <source>
        <dbReference type="Proteomes" id="UP000271678"/>
    </source>
</evidence>
<dbReference type="InterPro" id="IPR036259">
    <property type="entry name" value="MFS_trans_sf"/>
</dbReference>
<feature type="transmembrane region" description="Helical" evidence="5">
    <location>
        <begin position="296"/>
        <end position="314"/>
    </location>
</feature>
<dbReference type="SUPFAM" id="SSF103473">
    <property type="entry name" value="MFS general substrate transporter"/>
    <property type="match status" value="1"/>
</dbReference>
<dbReference type="PROSITE" id="PS50850">
    <property type="entry name" value="MFS"/>
    <property type="match status" value="1"/>
</dbReference>
<dbReference type="RefSeq" id="WP_123271264.1">
    <property type="nucleotide sequence ID" value="NZ_RJJQ01000008.1"/>
</dbReference>
<feature type="transmembrane region" description="Helical" evidence="5">
    <location>
        <begin position="397"/>
        <end position="414"/>
    </location>
</feature>
<comment type="subcellular location">
    <subcellularLocation>
        <location evidence="1">Cell membrane</location>
        <topology evidence="1">Multi-pass membrane protein</topology>
    </subcellularLocation>
</comment>
<feature type="transmembrane region" description="Helical" evidence="5">
    <location>
        <begin position="142"/>
        <end position="160"/>
    </location>
</feature>
<evidence type="ECO:0000256" key="2">
    <source>
        <dbReference type="ARBA" id="ARBA00022692"/>
    </source>
</evidence>
<evidence type="ECO:0000256" key="5">
    <source>
        <dbReference type="SAM" id="Phobius"/>
    </source>
</evidence>
<keyword evidence="8" id="KW-1185">Reference proteome</keyword>